<dbReference type="AlphaFoldDB" id="A0A934V6B1"/>
<dbReference type="EMBL" id="JAENIK010000004">
    <property type="protein sequence ID" value="MBK1814837.1"/>
    <property type="molecule type" value="Genomic_DNA"/>
</dbReference>
<evidence type="ECO:0000256" key="1">
    <source>
        <dbReference type="SAM" id="Coils"/>
    </source>
</evidence>
<comment type="caution">
    <text evidence="3">The sequence shown here is derived from an EMBL/GenBank/DDBJ whole genome shotgun (WGS) entry which is preliminary data.</text>
</comment>
<keyword evidence="1" id="KW-0175">Coiled coil</keyword>
<gene>
    <name evidence="3" type="ORF">JIN84_04375</name>
</gene>
<keyword evidence="4" id="KW-1185">Reference proteome</keyword>
<feature type="coiled-coil region" evidence="1">
    <location>
        <begin position="185"/>
        <end position="219"/>
    </location>
</feature>
<evidence type="ECO:0000313" key="4">
    <source>
        <dbReference type="Proteomes" id="UP000600139"/>
    </source>
</evidence>
<evidence type="ECO:0000256" key="2">
    <source>
        <dbReference type="SAM" id="MobiDB-lite"/>
    </source>
</evidence>
<name>A0A934V6B1_9BACT</name>
<protein>
    <submittedName>
        <fullName evidence="3">Uncharacterized protein</fullName>
    </submittedName>
</protein>
<reference evidence="3" key="1">
    <citation type="submission" date="2021-01" db="EMBL/GenBank/DDBJ databases">
        <title>Modified the classification status of verrucomicrobia.</title>
        <authorList>
            <person name="Feng X."/>
        </authorList>
    </citation>
    <scope>NUCLEOTIDE SEQUENCE</scope>
    <source>
        <strain evidence="3">JCM 18052</strain>
    </source>
</reference>
<sequence length="227" mass="25458">MTPLSFAGEVLESLKTRGGREYFKVEVLTNDDVGIRIRHEAGTARVPYGDLPDAVQSKYRAEWKKAVAVKSEATKAEGERIRQEEEEKKQAELADKEKPVKPRLPAKVSKPVTNGPQPPADDKEIKKLDAYIADLKIKASEALAEAAQLRRQADSERSRTRRVTRNYGDQTSYTTVPDKSGWAKATKYDEQAAVLESQAEKARALILEARGRREEIEERQALPIQAE</sequence>
<feature type="region of interest" description="Disordered" evidence="2">
    <location>
        <begin position="150"/>
        <end position="172"/>
    </location>
</feature>
<dbReference type="Proteomes" id="UP000600139">
    <property type="component" value="Unassembled WGS sequence"/>
</dbReference>
<organism evidence="3 4">
    <name type="scientific">Luteolibacter yonseiensis</name>
    <dbReference type="NCBI Taxonomy" id="1144680"/>
    <lineage>
        <taxon>Bacteria</taxon>
        <taxon>Pseudomonadati</taxon>
        <taxon>Verrucomicrobiota</taxon>
        <taxon>Verrucomicrobiia</taxon>
        <taxon>Verrucomicrobiales</taxon>
        <taxon>Verrucomicrobiaceae</taxon>
        <taxon>Luteolibacter</taxon>
    </lineage>
</organism>
<feature type="compositionally biased region" description="Basic and acidic residues" evidence="2">
    <location>
        <begin position="72"/>
        <end position="100"/>
    </location>
</feature>
<accession>A0A934V6B1</accession>
<evidence type="ECO:0000313" key="3">
    <source>
        <dbReference type="EMBL" id="MBK1814837.1"/>
    </source>
</evidence>
<dbReference type="RefSeq" id="WP_200349787.1">
    <property type="nucleotide sequence ID" value="NZ_BAABHZ010000010.1"/>
</dbReference>
<proteinExistence type="predicted"/>
<feature type="region of interest" description="Disordered" evidence="2">
    <location>
        <begin position="70"/>
        <end position="125"/>
    </location>
</feature>